<dbReference type="Proteomes" id="UP000199071">
    <property type="component" value="Unassembled WGS sequence"/>
</dbReference>
<reference evidence="2 3" key="1">
    <citation type="submission" date="2016-10" db="EMBL/GenBank/DDBJ databases">
        <authorList>
            <person name="de Groot N.N."/>
        </authorList>
    </citation>
    <scope>NUCLEOTIDE SEQUENCE [LARGE SCALE GENOMIC DNA]</scope>
    <source>
        <strain evidence="2 3">ATCC 35022</strain>
    </source>
</reference>
<dbReference type="STRING" id="665467.SAMN02982931_04374"/>
<keyword evidence="3" id="KW-1185">Reference proteome</keyword>
<proteinExistence type="predicted"/>
<dbReference type="OrthoDB" id="981508at2"/>
<evidence type="ECO:0000256" key="1">
    <source>
        <dbReference type="ARBA" id="ARBA00022679"/>
    </source>
</evidence>
<gene>
    <name evidence="2" type="ORF">SAMN02982931_04374</name>
</gene>
<sequence>MTDEPIFLLGVGAQKCGTSWLYEQLAAHRDIMMSPIKELHYWDRRFHPDFFKPRDTETILRRLLKQRGDKIISDQAFERVAMDCGEDYYLAYFRSRLRPNHRVLGEISPSYSILSADELAYVRSFLPWRTKAVFLMRDPVERIWSQAKMQAKKATGRGGEGDAYDLFGKSVQRRKYLERTEYTSTVKNLRASFAPEDVFIGFYETLFDDAEVARLATFLGLDDLVFDASANPNKSADLRKPDKAEWDKVRAALAEVYDFVFTEFGDAVPAAWRAA</sequence>
<dbReference type="Gene3D" id="3.40.50.300">
    <property type="entry name" value="P-loop containing nucleotide triphosphate hydrolases"/>
    <property type="match status" value="1"/>
</dbReference>
<dbReference type="PANTHER" id="PTHR10605:SF56">
    <property type="entry name" value="BIFUNCTIONAL HEPARAN SULFATE N-DEACETYLASE_N-SULFOTRANSFERASE"/>
    <property type="match status" value="1"/>
</dbReference>
<protein>
    <submittedName>
        <fullName evidence="2">Sulfotransferase family protein</fullName>
    </submittedName>
</protein>
<evidence type="ECO:0000313" key="3">
    <source>
        <dbReference type="Proteomes" id="UP000199071"/>
    </source>
</evidence>
<dbReference type="RefSeq" id="WP_090880200.1">
    <property type="nucleotide sequence ID" value="NZ_FMXQ01000011.1"/>
</dbReference>
<dbReference type="EMBL" id="FMXQ01000011">
    <property type="protein sequence ID" value="SDB55099.1"/>
    <property type="molecule type" value="Genomic_DNA"/>
</dbReference>
<accession>A0A1G6EC97</accession>
<evidence type="ECO:0000313" key="2">
    <source>
        <dbReference type="EMBL" id="SDB55099.1"/>
    </source>
</evidence>
<name>A0A1G6EC97_9HYPH</name>
<dbReference type="InterPro" id="IPR027417">
    <property type="entry name" value="P-loop_NTPase"/>
</dbReference>
<dbReference type="SUPFAM" id="SSF52540">
    <property type="entry name" value="P-loop containing nucleoside triphosphate hydrolases"/>
    <property type="match status" value="1"/>
</dbReference>
<dbReference type="PANTHER" id="PTHR10605">
    <property type="entry name" value="HEPARAN SULFATE SULFOTRANSFERASE"/>
    <property type="match status" value="1"/>
</dbReference>
<keyword evidence="1 2" id="KW-0808">Transferase</keyword>
<dbReference type="InterPro" id="IPR037359">
    <property type="entry name" value="NST/OST"/>
</dbReference>
<organism evidence="2 3">
    <name type="scientific">Bauldia litoralis</name>
    <dbReference type="NCBI Taxonomy" id="665467"/>
    <lineage>
        <taxon>Bacteria</taxon>
        <taxon>Pseudomonadati</taxon>
        <taxon>Pseudomonadota</taxon>
        <taxon>Alphaproteobacteria</taxon>
        <taxon>Hyphomicrobiales</taxon>
        <taxon>Kaistiaceae</taxon>
        <taxon>Bauldia</taxon>
    </lineage>
</organism>
<dbReference type="GO" id="GO:0008146">
    <property type="term" value="F:sulfotransferase activity"/>
    <property type="evidence" value="ECO:0007669"/>
    <property type="project" value="InterPro"/>
</dbReference>
<dbReference type="AlphaFoldDB" id="A0A1G6EC97"/>
<dbReference type="Pfam" id="PF13469">
    <property type="entry name" value="Sulfotransfer_3"/>
    <property type="match status" value="1"/>
</dbReference>